<comment type="caution">
    <text evidence="1">The sequence shown here is derived from an EMBL/GenBank/DDBJ whole genome shotgun (WGS) entry which is preliminary data.</text>
</comment>
<evidence type="ECO:0000313" key="2">
    <source>
        <dbReference type="Proteomes" id="UP000563151"/>
    </source>
</evidence>
<sequence>MINITDHFNAKKKLIGDFEIVFEQIALSKTIDCDFGKTSYILQSSNYVSLVVIDNKNLTKKIIKGIITTARQIISMKIISANYVAIFYERVNAMGKYDLSIINITNDTIIPIDLKPLNIRDGFSLGNVITDGDYIYFIVNRGTFVKSNLKGQVVLTKNLDIDKLVYCNNSIYGFSISQALKIDTSGNIIISVNRSINVDKTYSDTTGIYNYSGGTLEKINFDLQSICLYKVNSGSISIVGVMNNIFYCTETLLLSKWGEYMLNETYDLISVDLNVANHKKTPIDLSNGIPIAVDNLNNLFLFNLSPTASIQFPASNGVNKKCDFSTICLKKDTKRKLI</sequence>
<accession>A0A923EBQ8</accession>
<keyword evidence="2" id="KW-1185">Reference proteome</keyword>
<dbReference type="Proteomes" id="UP000563151">
    <property type="component" value="Unassembled WGS sequence"/>
</dbReference>
<gene>
    <name evidence="1" type="ORF">HGG79_09580</name>
</gene>
<organism evidence="1 2">
    <name type="scientific">Clostridium tetanomorphum</name>
    <dbReference type="NCBI Taxonomy" id="1553"/>
    <lineage>
        <taxon>Bacteria</taxon>
        <taxon>Bacillati</taxon>
        <taxon>Bacillota</taxon>
        <taxon>Clostridia</taxon>
        <taxon>Eubacteriales</taxon>
        <taxon>Clostridiaceae</taxon>
        <taxon>Clostridium</taxon>
    </lineage>
</organism>
<evidence type="ECO:0000313" key="1">
    <source>
        <dbReference type="EMBL" id="MBC2398024.1"/>
    </source>
</evidence>
<protein>
    <submittedName>
        <fullName evidence="1">Uncharacterized protein</fullName>
    </submittedName>
</protein>
<name>A0A923EBQ8_CLOTT</name>
<proteinExistence type="predicted"/>
<dbReference type="AlphaFoldDB" id="A0A923EBQ8"/>
<dbReference type="EMBL" id="JAAZWO010000009">
    <property type="protein sequence ID" value="MBC2398024.1"/>
    <property type="molecule type" value="Genomic_DNA"/>
</dbReference>
<dbReference type="RefSeq" id="WP_035149197.1">
    <property type="nucleotide sequence ID" value="NZ_JAAZWO010000009.1"/>
</dbReference>
<reference evidence="1 2" key="1">
    <citation type="submission" date="2020-04" db="EMBL/GenBank/DDBJ databases">
        <title>Genomic insights into acetone-butanol-ethanol (ABE) fermentation by sequencing solventogenic clostridia strains.</title>
        <authorList>
            <person name="Brown S."/>
        </authorList>
    </citation>
    <scope>NUCLEOTIDE SEQUENCE [LARGE SCALE GENOMIC DNA]</scope>
    <source>
        <strain evidence="1 2">DJ011</strain>
    </source>
</reference>